<name>A0A2U2ASH5_9GAMM</name>
<keyword evidence="2" id="KW-1003">Cell membrane</keyword>
<dbReference type="PROSITE" id="PS51656">
    <property type="entry name" value="4FE4S"/>
    <property type="match status" value="1"/>
</dbReference>
<dbReference type="EMBL" id="QEWW01000002">
    <property type="protein sequence ID" value="PWD87225.1"/>
    <property type="molecule type" value="Genomic_DNA"/>
</dbReference>
<keyword evidence="5" id="KW-0479">Metal-binding</keyword>
<dbReference type="InterPro" id="IPR017896">
    <property type="entry name" value="4Fe4S_Fe-S-bd"/>
</dbReference>
<dbReference type="InterPro" id="IPR007202">
    <property type="entry name" value="4Fe-4S_dom"/>
</dbReference>
<evidence type="ECO:0000313" key="16">
    <source>
        <dbReference type="EMBL" id="PWD94385.1"/>
    </source>
</evidence>
<evidence type="ECO:0000256" key="10">
    <source>
        <dbReference type="ARBA" id="ARBA00023014"/>
    </source>
</evidence>
<dbReference type="AlphaFoldDB" id="A0A2U2ASH5"/>
<evidence type="ECO:0000256" key="4">
    <source>
        <dbReference type="ARBA" id="ARBA00022519"/>
    </source>
</evidence>
<evidence type="ECO:0000256" key="12">
    <source>
        <dbReference type="SAM" id="MobiDB-lite"/>
    </source>
</evidence>
<evidence type="ECO:0000313" key="18">
    <source>
        <dbReference type="Proteomes" id="UP000245217"/>
    </source>
</evidence>
<evidence type="ECO:0000256" key="11">
    <source>
        <dbReference type="ARBA" id="ARBA00023136"/>
    </source>
</evidence>
<evidence type="ECO:0000256" key="9">
    <source>
        <dbReference type="ARBA" id="ARBA00023004"/>
    </source>
</evidence>
<evidence type="ECO:0000256" key="6">
    <source>
        <dbReference type="ARBA" id="ARBA00022737"/>
    </source>
</evidence>
<protein>
    <submittedName>
        <fullName evidence="15">Electron transporter RnfB</fullName>
    </submittedName>
</protein>
<dbReference type="GO" id="GO:0046872">
    <property type="term" value="F:metal ion binding"/>
    <property type="evidence" value="ECO:0007669"/>
    <property type="project" value="UniProtKB-KW"/>
</dbReference>
<dbReference type="GO" id="GO:0051539">
    <property type="term" value="F:4 iron, 4 sulfur cluster binding"/>
    <property type="evidence" value="ECO:0007669"/>
    <property type="project" value="UniProtKB-KW"/>
</dbReference>
<evidence type="ECO:0000256" key="1">
    <source>
        <dbReference type="ARBA" id="ARBA00022448"/>
    </source>
</evidence>
<feature type="domain" description="4Fe-4S ferredoxin-type" evidence="13">
    <location>
        <begin position="113"/>
        <end position="142"/>
    </location>
</feature>
<keyword evidence="7" id="KW-1278">Translocase</keyword>
<dbReference type="Proteomes" id="UP000245059">
    <property type="component" value="Unassembled WGS sequence"/>
</dbReference>
<feature type="domain" description="4Fe-4S" evidence="14">
    <location>
        <begin position="8"/>
        <end position="67"/>
    </location>
</feature>
<evidence type="ECO:0000259" key="13">
    <source>
        <dbReference type="PROSITE" id="PS51379"/>
    </source>
</evidence>
<evidence type="ECO:0000256" key="5">
    <source>
        <dbReference type="ARBA" id="ARBA00022723"/>
    </source>
</evidence>
<evidence type="ECO:0000313" key="17">
    <source>
        <dbReference type="Proteomes" id="UP000245059"/>
    </source>
</evidence>
<sequence>MQQTAQQKEDHLIDAVDALLPQTQCEQCQYEGCFAYAEAIVRNDAPINRCPPGGTRVITALSQLLSRPPLPLDESLGRYKPPQVVRIEEPYCIGCMKCILACPVDAIVGARRLMHTVIAQECTGCELCIPPCPLNCIVIEPLDPQLAESEEGLSSWEQKRAERSRQRFRAKKAREAARTNITDTQPPQEKELADPVPKAKMLDLIALAKKSYEER</sequence>
<evidence type="ECO:0000313" key="15">
    <source>
        <dbReference type="EMBL" id="PWD87225.1"/>
    </source>
</evidence>
<evidence type="ECO:0000256" key="2">
    <source>
        <dbReference type="ARBA" id="ARBA00022475"/>
    </source>
</evidence>
<keyword evidence="8" id="KW-0249">Electron transport</keyword>
<dbReference type="InterPro" id="IPR017900">
    <property type="entry name" value="4Fe4S_Fe_S_CS"/>
</dbReference>
<dbReference type="EMBL" id="QEWV01000001">
    <property type="protein sequence ID" value="PWD94385.1"/>
    <property type="molecule type" value="Genomic_DNA"/>
</dbReference>
<gene>
    <name evidence="15" type="ORF">DC077_04315</name>
    <name evidence="16" type="ORF">DC078_00935</name>
</gene>
<keyword evidence="10" id="KW-0411">Iron-sulfur</keyword>
<dbReference type="Pfam" id="PF04060">
    <property type="entry name" value="FeS"/>
    <property type="match status" value="1"/>
</dbReference>
<evidence type="ECO:0000259" key="14">
    <source>
        <dbReference type="PROSITE" id="PS51656"/>
    </source>
</evidence>
<evidence type="ECO:0000256" key="8">
    <source>
        <dbReference type="ARBA" id="ARBA00022982"/>
    </source>
</evidence>
<reference evidence="17 18" key="2">
    <citation type="submission" date="2018-05" db="EMBL/GenBank/DDBJ databases">
        <title>Ignatzschineria dubaiensis sp. nov., isolated from necrotic foot tissues of dromedaries (Camelus dromedarius) and associated maggots in Dubai, United Arab Emirates.</title>
        <authorList>
            <person name="Tsang C.C."/>
            <person name="Tang J.Y.M."/>
            <person name="Fong J.Y.H."/>
            <person name="Kinne J."/>
            <person name="Lee H.H."/>
            <person name="Joseph M."/>
            <person name="Jose S."/>
            <person name="Schuster R.K."/>
            <person name="Tang Y."/>
            <person name="Sivakumar S."/>
            <person name="Chen J.H.K."/>
            <person name="Teng J.L.L."/>
            <person name="Lau S.K.P."/>
            <person name="Wernery U."/>
            <person name="Woo P.C.Y."/>
        </authorList>
    </citation>
    <scope>NUCLEOTIDE SEQUENCE [LARGE SCALE GENOMIC DNA]</scope>
    <source>
        <strain evidence="17">UAE-HKU57</strain>
        <strain evidence="18">UAE-HKU58</strain>
    </source>
</reference>
<dbReference type="OrthoDB" id="9789936at2"/>
<keyword evidence="18" id="KW-1185">Reference proteome</keyword>
<accession>A0A2U2ASH5</accession>
<keyword evidence="3" id="KW-0004">4Fe-4S</keyword>
<dbReference type="InterPro" id="IPR010207">
    <property type="entry name" value="Elect_transpt_cplx_RnfB/RsxB"/>
</dbReference>
<dbReference type="Gene3D" id="1.10.15.40">
    <property type="entry name" value="Electron transport complex subunit B, putative Fe-S cluster"/>
    <property type="match status" value="1"/>
</dbReference>
<keyword evidence="1" id="KW-0813">Transport</keyword>
<comment type="caution">
    <text evidence="15">The sequence shown here is derived from an EMBL/GenBank/DDBJ whole genome shotgun (WGS) entry which is preliminary data.</text>
</comment>
<dbReference type="PROSITE" id="PS51379">
    <property type="entry name" value="4FE4S_FER_2"/>
    <property type="match status" value="2"/>
</dbReference>
<dbReference type="Proteomes" id="UP000245217">
    <property type="component" value="Unassembled WGS sequence"/>
</dbReference>
<dbReference type="PANTHER" id="PTHR42859">
    <property type="entry name" value="OXIDOREDUCTASE"/>
    <property type="match status" value="1"/>
</dbReference>
<feature type="region of interest" description="Disordered" evidence="12">
    <location>
        <begin position="150"/>
        <end position="195"/>
    </location>
</feature>
<keyword evidence="11" id="KW-0472">Membrane</keyword>
<dbReference type="Gene3D" id="3.30.70.20">
    <property type="match status" value="1"/>
</dbReference>
<proteinExistence type="predicted"/>
<dbReference type="InterPro" id="IPR050294">
    <property type="entry name" value="RnfB_subfamily"/>
</dbReference>
<evidence type="ECO:0000256" key="3">
    <source>
        <dbReference type="ARBA" id="ARBA00022485"/>
    </source>
</evidence>
<keyword evidence="6" id="KW-0677">Repeat</keyword>
<dbReference type="NCBIfam" id="TIGR01944">
    <property type="entry name" value="rnfB"/>
    <property type="match status" value="1"/>
</dbReference>
<reference evidence="15" key="1">
    <citation type="journal article" date="2018" name="Genome Announc.">
        <title>Ignatzschineria cameli sp. nov., isolated from necrotic foot tissue of dromedaries (Camelus dromedarius) and associated maggots (Wohlfahrtia species) in Dubai.</title>
        <authorList>
            <person name="Tsang C.C."/>
            <person name="Tang J.Y."/>
            <person name="Fong J.Y."/>
            <person name="Kinne J."/>
            <person name="Lee H.H."/>
            <person name="Joseph M."/>
            <person name="Jose S."/>
            <person name="Schuster R.K."/>
            <person name="Tang Y."/>
            <person name="Sivakumar S."/>
            <person name="Chen J.H."/>
            <person name="Teng J.L."/>
            <person name="Lau S.K."/>
            <person name="Wernery U."/>
            <person name="Woo P.C."/>
        </authorList>
    </citation>
    <scope>NUCLEOTIDE SEQUENCE</scope>
    <source>
        <strain evidence="15">UAE-HKU57</strain>
        <strain evidence="16">UAE-HKU58</strain>
    </source>
</reference>
<evidence type="ECO:0000256" key="7">
    <source>
        <dbReference type="ARBA" id="ARBA00022967"/>
    </source>
</evidence>
<organism evidence="15 17">
    <name type="scientific">Ignatzschineria cameli</name>
    <dbReference type="NCBI Taxonomy" id="2182793"/>
    <lineage>
        <taxon>Bacteria</taxon>
        <taxon>Pseudomonadati</taxon>
        <taxon>Pseudomonadota</taxon>
        <taxon>Gammaproteobacteria</taxon>
        <taxon>Cardiobacteriales</taxon>
        <taxon>Ignatzschineriaceae</taxon>
        <taxon>Ignatzschineria</taxon>
    </lineage>
</organism>
<keyword evidence="4" id="KW-0997">Cell inner membrane</keyword>
<dbReference type="SUPFAM" id="SSF54862">
    <property type="entry name" value="4Fe-4S ferredoxins"/>
    <property type="match status" value="1"/>
</dbReference>
<dbReference type="Pfam" id="PF14697">
    <property type="entry name" value="Fer4_21"/>
    <property type="match status" value="1"/>
</dbReference>
<dbReference type="PROSITE" id="PS00198">
    <property type="entry name" value="4FE4S_FER_1"/>
    <property type="match status" value="1"/>
</dbReference>
<keyword evidence="9" id="KW-0408">Iron</keyword>
<feature type="domain" description="4Fe-4S ferredoxin-type" evidence="13">
    <location>
        <begin position="83"/>
        <end position="112"/>
    </location>
</feature>
<dbReference type="PANTHER" id="PTHR42859:SF3">
    <property type="entry name" value="ION-TRANSLOCATING OXIDOREDUCTASE COMPLEX SUBUNIT B"/>
    <property type="match status" value="1"/>
</dbReference>
<dbReference type="GO" id="GO:0009055">
    <property type="term" value="F:electron transfer activity"/>
    <property type="evidence" value="ECO:0007669"/>
    <property type="project" value="InterPro"/>
</dbReference>